<keyword evidence="3" id="KW-1185">Reference proteome</keyword>
<dbReference type="EMBL" id="BBJS01000030">
    <property type="protein sequence ID" value="GAN14139.1"/>
    <property type="molecule type" value="Genomic_DNA"/>
</dbReference>
<dbReference type="InterPro" id="IPR052026">
    <property type="entry name" value="ExeA_AAA_ATPase_DNA-bind"/>
</dbReference>
<accession>A0A0C9N3F3</accession>
<dbReference type="Proteomes" id="UP000032025">
    <property type="component" value="Unassembled WGS sequence"/>
</dbReference>
<dbReference type="RefSeq" id="WP_232253971.1">
    <property type="nucleotide sequence ID" value="NZ_BBJS01000030.1"/>
</dbReference>
<dbReference type="SUPFAM" id="SSF52540">
    <property type="entry name" value="P-loop containing nucleoside triphosphate hydrolases"/>
    <property type="match status" value="1"/>
</dbReference>
<evidence type="ECO:0000259" key="1">
    <source>
        <dbReference type="Pfam" id="PF13401"/>
    </source>
</evidence>
<sequence length="242" mass="26492">MTNILEPAQLTNMRLGLATMLRCVEAPLGSPRLGLLYGPSGYGKSVAAATVAARFNAAYVVARSTWTQKSMLREIAKDLGIVRLGRTADDVLVQVIEHLQVAPQPVIIDETDHVVHRKNIEIIRDILDHAGVPVMLIGEEALPAKLKDWERFDNRILIATPAQPSSIADACLLRDYYCPRVAVADDLVDAIVKATRGVTRRIVTNLQDVQARAIGDGRETIDRAAWGTRPFSTGDIPIRKVA</sequence>
<dbReference type="GeneID" id="78528697"/>
<gene>
    <name evidence="2" type="ORF">SP6_30_02800</name>
</gene>
<dbReference type="Pfam" id="PF13401">
    <property type="entry name" value="AAA_22"/>
    <property type="match status" value="1"/>
</dbReference>
<reference evidence="2 3" key="1">
    <citation type="submission" date="2014-08" db="EMBL/GenBank/DDBJ databases">
        <title>Whole genome shotgun sequence of Sphingomonas paucimobilis NBRC 13935.</title>
        <authorList>
            <person name="Hosoyama A."/>
            <person name="Hashimoto M."/>
            <person name="Hosoyama Y."/>
            <person name="Noguchi M."/>
            <person name="Uohara A."/>
            <person name="Ohji S."/>
            <person name="Katano-Makiyama Y."/>
            <person name="Ichikawa N."/>
            <person name="Kimura A."/>
            <person name="Yamazoe A."/>
            <person name="Fujita N."/>
        </authorList>
    </citation>
    <scope>NUCLEOTIDE SEQUENCE [LARGE SCALE GENOMIC DNA]</scope>
    <source>
        <strain evidence="2 3">NBRC 13935</strain>
    </source>
</reference>
<evidence type="ECO:0000313" key="2">
    <source>
        <dbReference type="EMBL" id="GAN14139.1"/>
    </source>
</evidence>
<evidence type="ECO:0000313" key="3">
    <source>
        <dbReference type="Proteomes" id="UP000032025"/>
    </source>
</evidence>
<name>A0A0C9N3F3_SPHPI</name>
<comment type="caution">
    <text evidence="2">The sequence shown here is derived from an EMBL/GenBank/DDBJ whole genome shotgun (WGS) entry which is preliminary data.</text>
</comment>
<protein>
    <submittedName>
        <fullName evidence="2">DNA, contig: SP630</fullName>
    </submittedName>
</protein>
<dbReference type="PANTHER" id="PTHR35894">
    <property type="entry name" value="GENERAL SECRETION PATHWAY PROTEIN A-RELATED"/>
    <property type="match status" value="1"/>
</dbReference>
<dbReference type="Gene3D" id="3.40.50.300">
    <property type="entry name" value="P-loop containing nucleotide triphosphate hydrolases"/>
    <property type="match status" value="1"/>
</dbReference>
<feature type="domain" description="ORC1/DEAH AAA+ ATPase" evidence="1">
    <location>
        <begin position="31"/>
        <end position="143"/>
    </location>
</feature>
<proteinExistence type="predicted"/>
<dbReference type="InterPro" id="IPR049945">
    <property type="entry name" value="AAA_22"/>
</dbReference>
<dbReference type="GO" id="GO:0016887">
    <property type="term" value="F:ATP hydrolysis activity"/>
    <property type="evidence" value="ECO:0007669"/>
    <property type="project" value="InterPro"/>
</dbReference>
<organism evidence="2 3">
    <name type="scientific">Sphingomonas paucimobilis NBRC 13935</name>
    <dbReference type="NCBI Taxonomy" id="1219050"/>
    <lineage>
        <taxon>Bacteria</taxon>
        <taxon>Pseudomonadati</taxon>
        <taxon>Pseudomonadota</taxon>
        <taxon>Alphaproteobacteria</taxon>
        <taxon>Sphingomonadales</taxon>
        <taxon>Sphingomonadaceae</taxon>
        <taxon>Sphingomonas</taxon>
    </lineage>
</organism>
<dbReference type="PANTHER" id="PTHR35894:SF5">
    <property type="entry name" value="MU-LIKE PROPHAGE FLUMU DNA TRANSPOSITION PROTEIN B"/>
    <property type="match status" value="1"/>
</dbReference>
<dbReference type="AlphaFoldDB" id="A0A0C9N3F3"/>
<dbReference type="InterPro" id="IPR027417">
    <property type="entry name" value="P-loop_NTPase"/>
</dbReference>